<name>A0AAN6WXH2_9PEZI</name>
<keyword evidence="3" id="KW-1185">Reference proteome</keyword>
<accession>A0AAN6WXH2</accession>
<keyword evidence="1" id="KW-1133">Transmembrane helix</keyword>
<feature type="transmembrane region" description="Helical" evidence="1">
    <location>
        <begin position="12"/>
        <end position="30"/>
    </location>
</feature>
<evidence type="ECO:0000313" key="2">
    <source>
        <dbReference type="EMBL" id="KAK4189080.1"/>
    </source>
</evidence>
<protein>
    <recommendedName>
        <fullName evidence="4">Alginate lyase domain-containing protein</fullName>
    </recommendedName>
</protein>
<sequence length="269" mass="30347">MAWHSPRTVTKSLLITVSTLLILVLTLSFLDLRHRRTVFGLSSLVSSPPAPPPPSPAAATTLRANHPKLFAASGKWDALPQQIREDPYLTRWNKTIFEKAEELFTLPSVEYKVDGTSGVLDVAREVQLRIKHWAYAYRLSKQPRWKERVWKEVVVASGNSSEHSFGVRDDNWNTDHWLDVGEFLVAFAIAYDWLYDAWSTAEREAIKWSIINLGLTKGLEAHDTNAWFLMAVGNWNCVTNGGMVVGSLAVTRAYDPVPRDKYTPQPTLA</sequence>
<reference evidence="2" key="1">
    <citation type="journal article" date="2023" name="Mol. Phylogenet. Evol.">
        <title>Genome-scale phylogeny and comparative genomics of the fungal order Sordariales.</title>
        <authorList>
            <person name="Hensen N."/>
            <person name="Bonometti L."/>
            <person name="Westerberg I."/>
            <person name="Brannstrom I.O."/>
            <person name="Guillou S."/>
            <person name="Cros-Aarteil S."/>
            <person name="Calhoun S."/>
            <person name="Haridas S."/>
            <person name="Kuo A."/>
            <person name="Mondo S."/>
            <person name="Pangilinan J."/>
            <person name="Riley R."/>
            <person name="LaButti K."/>
            <person name="Andreopoulos B."/>
            <person name="Lipzen A."/>
            <person name="Chen C."/>
            <person name="Yan M."/>
            <person name="Daum C."/>
            <person name="Ng V."/>
            <person name="Clum A."/>
            <person name="Steindorff A."/>
            <person name="Ohm R.A."/>
            <person name="Martin F."/>
            <person name="Silar P."/>
            <person name="Natvig D.O."/>
            <person name="Lalanne C."/>
            <person name="Gautier V."/>
            <person name="Ament-Velasquez S.L."/>
            <person name="Kruys A."/>
            <person name="Hutchinson M.I."/>
            <person name="Powell A.J."/>
            <person name="Barry K."/>
            <person name="Miller A.N."/>
            <person name="Grigoriev I.V."/>
            <person name="Debuchy R."/>
            <person name="Gladieux P."/>
            <person name="Hiltunen Thoren M."/>
            <person name="Johannesson H."/>
        </authorList>
    </citation>
    <scope>NUCLEOTIDE SEQUENCE</scope>
    <source>
        <strain evidence="2">PSN309</strain>
    </source>
</reference>
<organism evidence="2 3">
    <name type="scientific">Podospora australis</name>
    <dbReference type="NCBI Taxonomy" id="1536484"/>
    <lineage>
        <taxon>Eukaryota</taxon>
        <taxon>Fungi</taxon>
        <taxon>Dikarya</taxon>
        <taxon>Ascomycota</taxon>
        <taxon>Pezizomycotina</taxon>
        <taxon>Sordariomycetes</taxon>
        <taxon>Sordariomycetidae</taxon>
        <taxon>Sordariales</taxon>
        <taxon>Podosporaceae</taxon>
        <taxon>Podospora</taxon>
    </lineage>
</organism>
<evidence type="ECO:0000313" key="3">
    <source>
        <dbReference type="Proteomes" id="UP001302126"/>
    </source>
</evidence>
<dbReference type="AlphaFoldDB" id="A0AAN6WXH2"/>
<dbReference type="Proteomes" id="UP001302126">
    <property type="component" value="Unassembled WGS sequence"/>
</dbReference>
<evidence type="ECO:0000256" key="1">
    <source>
        <dbReference type="SAM" id="Phobius"/>
    </source>
</evidence>
<dbReference type="PANTHER" id="PTHR38045:SF1">
    <property type="entry name" value="HEPARINASE II_III-LIKE PROTEIN"/>
    <property type="match status" value="1"/>
</dbReference>
<keyword evidence="1" id="KW-0812">Transmembrane</keyword>
<proteinExistence type="predicted"/>
<dbReference type="Gene3D" id="1.50.10.100">
    <property type="entry name" value="Chondroitin AC/alginate lyase"/>
    <property type="match status" value="1"/>
</dbReference>
<reference evidence="2" key="2">
    <citation type="submission" date="2023-05" db="EMBL/GenBank/DDBJ databases">
        <authorList>
            <consortium name="Lawrence Berkeley National Laboratory"/>
            <person name="Steindorff A."/>
            <person name="Hensen N."/>
            <person name="Bonometti L."/>
            <person name="Westerberg I."/>
            <person name="Brannstrom I.O."/>
            <person name="Guillou S."/>
            <person name="Cros-Aarteil S."/>
            <person name="Calhoun S."/>
            <person name="Haridas S."/>
            <person name="Kuo A."/>
            <person name="Mondo S."/>
            <person name="Pangilinan J."/>
            <person name="Riley R."/>
            <person name="Labutti K."/>
            <person name="Andreopoulos B."/>
            <person name="Lipzen A."/>
            <person name="Chen C."/>
            <person name="Yanf M."/>
            <person name="Daum C."/>
            <person name="Ng V."/>
            <person name="Clum A."/>
            <person name="Ohm R."/>
            <person name="Martin F."/>
            <person name="Silar P."/>
            <person name="Natvig D."/>
            <person name="Lalanne C."/>
            <person name="Gautier V."/>
            <person name="Ament-Velasquez S.L."/>
            <person name="Kruys A."/>
            <person name="Hutchinson M.I."/>
            <person name="Powell A.J."/>
            <person name="Barry K."/>
            <person name="Miller A.N."/>
            <person name="Grigoriev I.V."/>
            <person name="Debuchy R."/>
            <person name="Gladieux P."/>
            <person name="Thoren M.H."/>
            <person name="Johannesson H."/>
        </authorList>
    </citation>
    <scope>NUCLEOTIDE SEQUENCE</scope>
    <source>
        <strain evidence="2">PSN309</strain>
    </source>
</reference>
<dbReference type="EMBL" id="MU864380">
    <property type="protein sequence ID" value="KAK4189080.1"/>
    <property type="molecule type" value="Genomic_DNA"/>
</dbReference>
<dbReference type="PANTHER" id="PTHR38045">
    <property type="entry name" value="CHROMOSOME 1, WHOLE GENOME SHOTGUN SEQUENCE"/>
    <property type="match status" value="1"/>
</dbReference>
<evidence type="ECO:0008006" key="4">
    <source>
        <dbReference type="Google" id="ProtNLM"/>
    </source>
</evidence>
<keyword evidence="1" id="KW-0472">Membrane</keyword>
<dbReference type="SUPFAM" id="SSF48230">
    <property type="entry name" value="Chondroitin AC/alginate lyase"/>
    <property type="match status" value="1"/>
</dbReference>
<comment type="caution">
    <text evidence="2">The sequence shown here is derived from an EMBL/GenBank/DDBJ whole genome shotgun (WGS) entry which is preliminary data.</text>
</comment>
<gene>
    <name evidence="2" type="ORF">QBC35DRAFT_462401</name>
</gene>
<dbReference type="InterPro" id="IPR008929">
    <property type="entry name" value="Chondroitin_lyas"/>
</dbReference>